<evidence type="ECO:0000256" key="5">
    <source>
        <dbReference type="ARBA" id="ARBA00023033"/>
    </source>
</evidence>
<feature type="compositionally biased region" description="Low complexity" evidence="6">
    <location>
        <begin position="107"/>
        <end position="123"/>
    </location>
</feature>
<gene>
    <name evidence="7" type="ORF">STAS_31702</name>
</gene>
<evidence type="ECO:0000256" key="6">
    <source>
        <dbReference type="SAM" id="MobiDB-lite"/>
    </source>
</evidence>
<comment type="caution">
    <text evidence="7">The sequence shown here is derived from an EMBL/GenBank/DDBJ whole genome shotgun (WGS) entry which is preliminary data.</text>
</comment>
<evidence type="ECO:0000256" key="4">
    <source>
        <dbReference type="ARBA" id="ARBA00023004"/>
    </source>
</evidence>
<name>A0A5A7RC02_STRAF</name>
<keyword evidence="1" id="KW-0349">Heme</keyword>
<dbReference type="GO" id="GO:0004497">
    <property type="term" value="F:monooxygenase activity"/>
    <property type="evidence" value="ECO:0007669"/>
    <property type="project" value="UniProtKB-KW"/>
</dbReference>
<feature type="region of interest" description="Disordered" evidence="6">
    <location>
        <begin position="1"/>
        <end position="134"/>
    </location>
</feature>
<proteinExistence type="predicted"/>
<feature type="compositionally biased region" description="Low complexity" evidence="6">
    <location>
        <begin position="62"/>
        <end position="95"/>
    </location>
</feature>
<dbReference type="Proteomes" id="UP000325081">
    <property type="component" value="Unassembled WGS sequence"/>
</dbReference>
<organism evidence="7 8">
    <name type="scientific">Striga asiatica</name>
    <name type="common">Asiatic witchweed</name>
    <name type="synonym">Buchnera asiatica</name>
    <dbReference type="NCBI Taxonomy" id="4170"/>
    <lineage>
        <taxon>Eukaryota</taxon>
        <taxon>Viridiplantae</taxon>
        <taxon>Streptophyta</taxon>
        <taxon>Embryophyta</taxon>
        <taxon>Tracheophyta</taxon>
        <taxon>Spermatophyta</taxon>
        <taxon>Magnoliopsida</taxon>
        <taxon>eudicotyledons</taxon>
        <taxon>Gunneridae</taxon>
        <taxon>Pentapetalae</taxon>
        <taxon>asterids</taxon>
        <taxon>lamiids</taxon>
        <taxon>Lamiales</taxon>
        <taxon>Orobanchaceae</taxon>
        <taxon>Buchnereae</taxon>
        <taxon>Striga</taxon>
    </lineage>
</organism>
<evidence type="ECO:0000256" key="3">
    <source>
        <dbReference type="ARBA" id="ARBA00023002"/>
    </source>
</evidence>
<dbReference type="InterPro" id="IPR050651">
    <property type="entry name" value="Plant_Cytochrome_P450_Monoox"/>
</dbReference>
<keyword evidence="5" id="KW-0503">Monooxygenase</keyword>
<dbReference type="InterPro" id="IPR036396">
    <property type="entry name" value="Cyt_P450_sf"/>
</dbReference>
<feature type="compositionally biased region" description="Low complexity" evidence="6">
    <location>
        <begin position="26"/>
        <end position="53"/>
    </location>
</feature>
<dbReference type="GO" id="GO:0005506">
    <property type="term" value="F:iron ion binding"/>
    <property type="evidence" value="ECO:0007669"/>
    <property type="project" value="InterPro"/>
</dbReference>
<dbReference type="PANTHER" id="PTHR47947:SF24">
    <property type="entry name" value="ISOFLAVONE 2'-HYDROXYLASE-LIKE"/>
    <property type="match status" value="1"/>
</dbReference>
<dbReference type="GO" id="GO:0016705">
    <property type="term" value="F:oxidoreductase activity, acting on paired donors, with incorporation or reduction of molecular oxygen"/>
    <property type="evidence" value="ECO:0007669"/>
    <property type="project" value="InterPro"/>
</dbReference>
<evidence type="ECO:0000313" key="8">
    <source>
        <dbReference type="Proteomes" id="UP000325081"/>
    </source>
</evidence>
<dbReference type="SUPFAM" id="SSF48264">
    <property type="entry name" value="Cytochrome P450"/>
    <property type="match status" value="1"/>
</dbReference>
<dbReference type="AlphaFoldDB" id="A0A5A7RC02"/>
<dbReference type="EMBL" id="BKCP01010959">
    <property type="protein sequence ID" value="GER54147.1"/>
    <property type="molecule type" value="Genomic_DNA"/>
</dbReference>
<reference evidence="8" key="1">
    <citation type="journal article" date="2019" name="Curr. Biol.">
        <title>Genome Sequence of Striga asiatica Provides Insight into the Evolution of Plant Parasitism.</title>
        <authorList>
            <person name="Yoshida S."/>
            <person name="Kim S."/>
            <person name="Wafula E.K."/>
            <person name="Tanskanen J."/>
            <person name="Kim Y.M."/>
            <person name="Honaas L."/>
            <person name="Yang Z."/>
            <person name="Spallek T."/>
            <person name="Conn C.E."/>
            <person name="Ichihashi Y."/>
            <person name="Cheong K."/>
            <person name="Cui S."/>
            <person name="Der J.P."/>
            <person name="Gundlach H."/>
            <person name="Jiao Y."/>
            <person name="Hori C."/>
            <person name="Ishida J.K."/>
            <person name="Kasahara H."/>
            <person name="Kiba T."/>
            <person name="Kim M.S."/>
            <person name="Koo N."/>
            <person name="Laohavisit A."/>
            <person name="Lee Y.H."/>
            <person name="Lumba S."/>
            <person name="McCourt P."/>
            <person name="Mortimer J.C."/>
            <person name="Mutuku J.M."/>
            <person name="Nomura T."/>
            <person name="Sasaki-Sekimoto Y."/>
            <person name="Seto Y."/>
            <person name="Wang Y."/>
            <person name="Wakatake T."/>
            <person name="Sakakibara H."/>
            <person name="Demura T."/>
            <person name="Yamaguchi S."/>
            <person name="Yoneyama K."/>
            <person name="Manabe R.I."/>
            <person name="Nelson D.C."/>
            <person name="Schulman A.H."/>
            <person name="Timko M.P."/>
            <person name="dePamphilis C.W."/>
            <person name="Choi D."/>
            <person name="Shirasu K."/>
        </authorList>
    </citation>
    <scope>NUCLEOTIDE SEQUENCE [LARGE SCALE GENOMIC DNA]</scope>
    <source>
        <strain evidence="8">cv. UVA1</strain>
    </source>
</reference>
<sequence length="324" mass="34354">MAPSPSSASASAPSSSSSPPPPPRTASPETTSSSPTAPACSPTSTSTTTTPLSSGPPPPPLRTASPEMTSSSPTAPVCSSTSTSTTTTPLSSGPPMATTGGTSAGFPRSRSSPATSSSRVTRSGPRAQIHDQGPEARAHGFALDMKTAFFELTMNVVMRMIAGKRYYGENVEDAEEARQFRKIAKESLRVSTSSTGDFLSVVRWLGLGSGEKKMIELQAKRDGFMQGLVEEGRRRSVGGGKSKTMIEMLLALQESEPQYYIDAIIRSLMLEWKSIPQAFGELDLWVEESSRCNLGGETLGKRSRTKSPAEIVEEQRPPLGKSGF</sequence>
<dbReference type="PANTHER" id="PTHR47947">
    <property type="entry name" value="CYTOCHROME P450 82C3-RELATED"/>
    <property type="match status" value="1"/>
</dbReference>
<evidence type="ECO:0000313" key="7">
    <source>
        <dbReference type="EMBL" id="GER54147.1"/>
    </source>
</evidence>
<keyword evidence="2" id="KW-0479">Metal-binding</keyword>
<keyword evidence="8" id="KW-1185">Reference proteome</keyword>
<dbReference type="Gene3D" id="1.10.630.10">
    <property type="entry name" value="Cytochrome P450"/>
    <property type="match status" value="1"/>
</dbReference>
<dbReference type="OrthoDB" id="1055148at2759"/>
<accession>A0A5A7RC02</accession>
<evidence type="ECO:0000256" key="1">
    <source>
        <dbReference type="ARBA" id="ARBA00022617"/>
    </source>
</evidence>
<keyword evidence="4" id="KW-0408">Iron</keyword>
<feature type="region of interest" description="Disordered" evidence="6">
    <location>
        <begin position="296"/>
        <end position="324"/>
    </location>
</feature>
<evidence type="ECO:0000256" key="2">
    <source>
        <dbReference type="ARBA" id="ARBA00022723"/>
    </source>
</evidence>
<protein>
    <submittedName>
        <fullName evidence="7">Cytochrome P450</fullName>
    </submittedName>
</protein>
<dbReference type="GO" id="GO:0020037">
    <property type="term" value="F:heme binding"/>
    <property type="evidence" value="ECO:0007669"/>
    <property type="project" value="InterPro"/>
</dbReference>
<keyword evidence="3" id="KW-0560">Oxidoreductase</keyword>
<feature type="compositionally biased region" description="Low complexity" evidence="6">
    <location>
        <begin position="1"/>
        <end position="17"/>
    </location>
</feature>